<dbReference type="OrthoDB" id="5984884at2759"/>
<proteinExistence type="predicted"/>
<organism evidence="1 2">
    <name type="scientific">Paramuricea clavata</name>
    <name type="common">Red gorgonian</name>
    <name type="synonym">Violescent sea-whip</name>
    <dbReference type="NCBI Taxonomy" id="317549"/>
    <lineage>
        <taxon>Eukaryota</taxon>
        <taxon>Metazoa</taxon>
        <taxon>Cnidaria</taxon>
        <taxon>Anthozoa</taxon>
        <taxon>Octocorallia</taxon>
        <taxon>Malacalcyonacea</taxon>
        <taxon>Plexauridae</taxon>
        <taxon>Paramuricea</taxon>
    </lineage>
</organism>
<accession>A0A6S7IZJ5</accession>
<protein>
    <submittedName>
        <fullName evidence="1">Uncharacterized protein</fullName>
    </submittedName>
</protein>
<evidence type="ECO:0000313" key="1">
    <source>
        <dbReference type="EMBL" id="CAB4024926.1"/>
    </source>
</evidence>
<dbReference type="EMBL" id="CACRXK020013307">
    <property type="protein sequence ID" value="CAB4024926.1"/>
    <property type="molecule type" value="Genomic_DNA"/>
</dbReference>
<name>A0A6S7IZJ5_PARCT</name>
<dbReference type="AlphaFoldDB" id="A0A6S7IZJ5"/>
<keyword evidence="2" id="KW-1185">Reference proteome</keyword>
<dbReference type="PANTHER" id="PTHR46704:SF9">
    <property type="entry name" value="BHLH DOMAIN-CONTAINING PROTEIN"/>
    <property type="match status" value="1"/>
</dbReference>
<dbReference type="PANTHER" id="PTHR46704">
    <property type="entry name" value="CXC DOMAIN-CONTAINING PROTEIN-RELATED"/>
    <property type="match status" value="1"/>
</dbReference>
<gene>
    <name evidence="1" type="ORF">PACLA_8A016384</name>
</gene>
<comment type="caution">
    <text evidence="1">The sequence shown here is derived from an EMBL/GenBank/DDBJ whole genome shotgun (WGS) entry which is preliminary data.</text>
</comment>
<evidence type="ECO:0000313" key="2">
    <source>
        <dbReference type="Proteomes" id="UP001152795"/>
    </source>
</evidence>
<reference evidence="1" key="1">
    <citation type="submission" date="2020-04" db="EMBL/GenBank/DDBJ databases">
        <authorList>
            <person name="Alioto T."/>
            <person name="Alioto T."/>
            <person name="Gomez Garrido J."/>
        </authorList>
    </citation>
    <scope>NUCLEOTIDE SEQUENCE</scope>
    <source>
        <strain evidence="1">A484AB</strain>
    </source>
</reference>
<sequence length="253" mass="27856">MAGKGQKVAICKDLTNGLMKRDKLDVQNITNTISSMINPFDNDPEVGAGDLVNLSSGTIASSKICSDLITVHRKGDAAFIAFCKERLQGKTDINDKLKKQKLKTFSDASKPKTVVVKGKIVNVRSDRELLSRLVVIGRMCDIDIQQILLYCLNQFPLSLATSEGCHVKTNNTILLHVLQTAPDISHVEVPNGSVWIVDGMVMLQQISSKNMPQNIGLLAEILKELVYLETSVFSNVIHFVTDCYPEISIKNAE</sequence>
<dbReference type="Proteomes" id="UP001152795">
    <property type="component" value="Unassembled WGS sequence"/>
</dbReference>